<name>A0A2N0PLN8_9GLOM</name>
<reference evidence="2 5" key="2">
    <citation type="submission" date="2017-09" db="EMBL/GenBank/DDBJ databases">
        <title>Extensive intraspecific genome diversity in a model arbuscular mycorrhizal fungus.</title>
        <authorList>
            <person name="Chen E.C."/>
            <person name="Morin E."/>
            <person name="Beaudet D."/>
            <person name="Noel J."/>
            <person name="Ndikumana S."/>
            <person name="Charron P."/>
            <person name="St-Onge C."/>
            <person name="Giorgi J."/>
            <person name="Grigoriev I.V."/>
            <person name="Roux C."/>
            <person name="Martin F.M."/>
            <person name="Corradi N."/>
        </authorList>
    </citation>
    <scope>NUCLEOTIDE SEQUENCE [LARGE SCALE GENOMIC DNA]</scope>
    <source>
        <strain evidence="2 5">A5</strain>
    </source>
</reference>
<comment type="caution">
    <text evidence="2">The sequence shown here is derived from an EMBL/GenBank/DDBJ whole genome shotgun (WGS) entry which is preliminary data.</text>
</comment>
<dbReference type="InterPro" id="IPR001245">
    <property type="entry name" value="Ser-Thr/Tyr_kinase_cat_dom"/>
</dbReference>
<dbReference type="InterPro" id="IPR011009">
    <property type="entry name" value="Kinase-like_dom_sf"/>
</dbReference>
<dbReference type="Proteomes" id="UP000232722">
    <property type="component" value="Unassembled WGS sequence"/>
</dbReference>
<evidence type="ECO:0000313" key="3">
    <source>
        <dbReference type="EMBL" id="PKC72658.1"/>
    </source>
</evidence>
<dbReference type="Proteomes" id="UP000232688">
    <property type="component" value="Unassembled WGS sequence"/>
</dbReference>
<dbReference type="Pfam" id="PF07714">
    <property type="entry name" value="PK_Tyr_Ser-Thr"/>
    <property type="match status" value="1"/>
</dbReference>
<organism evidence="2 5">
    <name type="scientific">Rhizophagus irregularis</name>
    <dbReference type="NCBI Taxonomy" id="588596"/>
    <lineage>
        <taxon>Eukaryota</taxon>
        <taxon>Fungi</taxon>
        <taxon>Fungi incertae sedis</taxon>
        <taxon>Mucoromycota</taxon>
        <taxon>Glomeromycotina</taxon>
        <taxon>Glomeromycetes</taxon>
        <taxon>Glomerales</taxon>
        <taxon>Glomeraceae</taxon>
        <taxon>Rhizophagus</taxon>
    </lineage>
</organism>
<dbReference type="VEuPathDB" id="FungiDB:RhiirA1_452076"/>
<dbReference type="GO" id="GO:0004672">
    <property type="term" value="F:protein kinase activity"/>
    <property type="evidence" value="ECO:0007669"/>
    <property type="project" value="InterPro"/>
</dbReference>
<dbReference type="InterPro" id="IPR011990">
    <property type="entry name" value="TPR-like_helical_dom_sf"/>
</dbReference>
<dbReference type="EMBL" id="LLXH01000117">
    <property type="protein sequence ID" value="PKC72658.1"/>
    <property type="molecule type" value="Genomic_DNA"/>
</dbReference>
<dbReference type="InterPro" id="IPR006597">
    <property type="entry name" value="Sel1-like"/>
</dbReference>
<feature type="domain" description="Protein kinase" evidence="1">
    <location>
        <begin position="33"/>
        <end position="310"/>
    </location>
</feature>
<dbReference type="PANTHER" id="PTHR43628">
    <property type="entry name" value="ACTIVATOR OF C KINASE PROTEIN 1-RELATED"/>
    <property type="match status" value="1"/>
</dbReference>
<sequence length="1749" mass="203050">MASSSNTDTDKSIQWIENGIKNRYLIYYERSEFQNQEFISEGALYVLYKTNWESFNTVVALKSFKGTCMKEIVNEIQLLYEIHLHANIIKFVGITKRKICYRIPDNEYNNGSDYSLILEYADGGTLRNYLKENFDKLDLNIKLQFAIQISDAVSYLHQKNIIHCGLNSKNILVHQNKVKLADFSLSRRLDEWSSPVKGVIEMLPYIDPLLFEEQKEPMERTNNEQCYKANKKSDVYSIGVLLWEILSGRLPFESRPQKLILELQNRKREGPVPRMANKYVDIYTGCLQSNPNDRPNIREVLSDLKSLEILPMEMDENSFNLDNYEVLIDRMYEKFLQEGGINKDNFNLLINQYITSNNNNENEILKYLSDNIDKQKNIILLGEFFRQGIGTEKDEIKAFELYKAAAENGNIKSIYQLGEYYFYGIGTKKNVIKAVEMYKEAAGKGDVNAINDLGYCYQHGIGTEKDEIKAFELYKKAAEKGDITSMNNLGECYQRGIGIMKDEIKAFEFYKELAEEGHTYSIYDLGYCYQHGIGTEKDEIKAFELYKVAEIEMDNIGKSYQHGIKTEKDEIKAFELFKEAAEKGHIASVYQLGECHYYGIGTRKNENKAFELYKKATVKGNTNSIFMLGHCYQYGIGTRKSESMAFKLCKLAAERGHVSSISNLGYCYQFGIGTKKNEIKALELYKKAAKRGNKQRTQRTYSFSNVILNYNEMSNQSSSCTSKKNTAENNDYSMDLDYEEMSDQLSSRTLKNITKSSSEQIIRQFKLNHGIILTGENIRPSIRAIIAEDGVLKMNLYRGQPLIYTYINSSNYSEGLLDMCINFPIAKIIYNGDLVDSFRYYDEKLNESSYGHFLARKFLAGGQLFIKDFNLATSAQINILKFYLFYVYNSAKCSAKIQFNNLFDLNLLPEIVTMDGEELNTHKKLTKWMNDLYQKKTATIISYNNLIPINQLRYSTLSIDNLESFNEKQPGVVNFKERLTLEEWIGDELHDNLVSWTEDLQLFQGLIINKEYEITISKKIAVNLIEIPKVNLSEKVYSTIIKPETNVEMILISNNIFSIKDLSTFPFIKSNIKNYEDHVHILLKCERYEILLDMDHIKPTKEFEQLIENALNSMKPLETLQSIFNEYGHLFPQRIILGRSLKSILPEKSTFNNSDTIPTTSYDTDIDMINVNSELKTLDYFQNISNLSYFLTQEGEVVEKNDIYNWINDTNNNLEIIEFDNIIPLYKILKVEQQRKIDDILKNDLRIIMTGITDLKDLDNKNVVHYKRINLNPKSVLEDEDYEVFGTIIKENNIKLEQIYVNFGLYDINGFHAIIKKSEETNVDITKCYVLWMIVGNPSKLLVLSPNNQELQIDYIKESITIQPDKSNYCIKSPFPLYRGYTISVYAYYSSTNYEPINIKLVEWSKGYINFQIKSNIITFSDTQLDEEINLHICFLSTIDKNLNLKIDYEIIEFPLNLIGYTLSKENELPSEIIYVVVSDCSDSDIEVGNDKLLICEIVSDSDIEMDTNNDQLTIGTSRQKNINKYDFQVPRKKPKRNINKKEKGRWSTSDLIKVLIFINDNFELWCVNHFNACSKAIEATKINRDSTSVYNKIHSLIREVSEYLETGKKSSPNAIIWEEKIIYELVMKIYNKTREITKDEKSEDDNEINSLAKYDNKTKNKRKIEEIYIKTEKKSEKISKDKVKKKSEEKIGEMINEVFQNSIDQVIKKSEEKIVEIREKHDEELAKEEIRRREVVRITEEKNKGKSK</sequence>
<dbReference type="SUPFAM" id="SSF56112">
    <property type="entry name" value="Protein kinase-like (PK-like)"/>
    <property type="match status" value="1"/>
</dbReference>
<gene>
    <name evidence="3" type="ORF">RhiirA1_452076</name>
    <name evidence="2" type="ORF">RhiirA5_417871</name>
</gene>
<dbReference type="Gene3D" id="1.25.40.10">
    <property type="entry name" value="Tetratricopeptide repeat domain"/>
    <property type="match status" value="2"/>
</dbReference>
<reference evidence="3 4" key="4">
    <citation type="submission" date="2017-10" db="EMBL/GenBank/DDBJ databases">
        <title>Genome analyses suggest a sexual origin of heterokaryosis in a supposedly ancient asexual fungus.</title>
        <authorList>
            <person name="Corradi N."/>
            <person name="Sedzielewska K."/>
            <person name="Noel J."/>
            <person name="Charron P."/>
            <person name="Farinelli L."/>
            <person name="Marton T."/>
            <person name="Kruger M."/>
            <person name="Pelin A."/>
            <person name="Brachmann A."/>
            <person name="Corradi N."/>
        </authorList>
    </citation>
    <scope>NUCLEOTIDE SEQUENCE [LARGE SCALE GENOMIC DNA]</scope>
    <source>
        <strain evidence="3 4">A1</strain>
    </source>
</reference>
<dbReference type="InterPro" id="IPR052945">
    <property type="entry name" value="Mitotic_Regulator"/>
</dbReference>
<evidence type="ECO:0000313" key="5">
    <source>
        <dbReference type="Proteomes" id="UP000232722"/>
    </source>
</evidence>
<dbReference type="GO" id="GO:0005524">
    <property type="term" value="F:ATP binding"/>
    <property type="evidence" value="ECO:0007669"/>
    <property type="project" value="InterPro"/>
</dbReference>
<dbReference type="InterPro" id="IPR000719">
    <property type="entry name" value="Prot_kinase_dom"/>
</dbReference>
<dbReference type="Pfam" id="PF08238">
    <property type="entry name" value="Sel1"/>
    <property type="match status" value="9"/>
</dbReference>
<dbReference type="SMART" id="SM00671">
    <property type="entry name" value="SEL1"/>
    <property type="match status" value="9"/>
</dbReference>
<evidence type="ECO:0000313" key="4">
    <source>
        <dbReference type="Proteomes" id="UP000232688"/>
    </source>
</evidence>
<dbReference type="SUPFAM" id="SSF81901">
    <property type="entry name" value="HCP-like"/>
    <property type="match status" value="2"/>
</dbReference>
<evidence type="ECO:0000313" key="2">
    <source>
        <dbReference type="EMBL" id="PKC07712.1"/>
    </source>
</evidence>
<dbReference type="EMBL" id="LLXJ01000614">
    <property type="protein sequence ID" value="PKC07712.1"/>
    <property type="molecule type" value="Genomic_DNA"/>
</dbReference>
<dbReference type="VEuPathDB" id="FungiDB:FUN_014019"/>
<evidence type="ECO:0000259" key="1">
    <source>
        <dbReference type="PROSITE" id="PS50011"/>
    </source>
</evidence>
<accession>A0A2N0PLN8</accession>
<dbReference type="Gene3D" id="1.10.510.10">
    <property type="entry name" value="Transferase(Phosphotransferase) domain 1"/>
    <property type="match status" value="1"/>
</dbReference>
<dbReference type="VEuPathDB" id="FungiDB:RhiirFUN_017046"/>
<reference evidence="3 4" key="3">
    <citation type="submission" date="2017-10" db="EMBL/GenBank/DDBJ databases">
        <title>Extensive intraspecific genome diversity in a model arbuscular mycorrhizal fungus.</title>
        <authorList>
            <person name="Chen E.C.H."/>
            <person name="Morin E."/>
            <person name="Baudet D."/>
            <person name="Noel J."/>
            <person name="Ndikumana S."/>
            <person name="Charron P."/>
            <person name="St-Onge C."/>
            <person name="Giorgi J."/>
            <person name="Grigoriev I.V."/>
            <person name="Roux C."/>
            <person name="Martin F.M."/>
            <person name="Corradi N."/>
        </authorList>
    </citation>
    <scope>NUCLEOTIDE SEQUENCE [LARGE SCALE GENOMIC DNA]</scope>
    <source>
        <strain evidence="3 4">A1</strain>
    </source>
</reference>
<protein>
    <recommendedName>
        <fullName evidence="1">Protein kinase domain-containing protein</fullName>
    </recommendedName>
</protein>
<dbReference type="PROSITE" id="PS50011">
    <property type="entry name" value="PROTEIN_KINASE_DOM"/>
    <property type="match status" value="1"/>
</dbReference>
<proteinExistence type="predicted"/>
<dbReference type="PANTHER" id="PTHR43628:SF1">
    <property type="entry name" value="CHITIN SYNTHASE REGULATORY FACTOR 2-RELATED"/>
    <property type="match status" value="1"/>
</dbReference>
<reference evidence="2 5" key="1">
    <citation type="submission" date="2016-04" db="EMBL/GenBank/DDBJ databases">
        <title>Genome analyses suggest a sexual origin of heterokaryosis in a supposedly ancient asexual fungus.</title>
        <authorList>
            <person name="Ropars J."/>
            <person name="Sedzielewska K."/>
            <person name="Noel J."/>
            <person name="Charron P."/>
            <person name="Farinelli L."/>
            <person name="Marton T."/>
            <person name="Kruger M."/>
            <person name="Pelin A."/>
            <person name="Brachmann A."/>
            <person name="Corradi N."/>
        </authorList>
    </citation>
    <scope>NUCLEOTIDE SEQUENCE [LARGE SCALE GENOMIC DNA]</scope>
    <source>
        <strain evidence="2 5">A5</strain>
    </source>
</reference>